<dbReference type="InterPro" id="IPR017463">
    <property type="entry name" value="Sulphur_relay_TusD/DsrE"/>
</dbReference>
<evidence type="ECO:0000313" key="5">
    <source>
        <dbReference type="EMBL" id="OFE11917.1"/>
    </source>
</evidence>
<proteinExistence type="inferred from homology"/>
<accession>A0A1E8CI34</accession>
<dbReference type="NCBIfam" id="TIGR03012">
    <property type="entry name" value="sulf_tusD_dsrE"/>
    <property type="match status" value="1"/>
</dbReference>
<dbReference type="Proteomes" id="UP000175669">
    <property type="component" value="Unassembled WGS sequence"/>
</dbReference>
<dbReference type="Pfam" id="PF02635">
    <property type="entry name" value="DsrE"/>
    <property type="match status" value="1"/>
</dbReference>
<dbReference type="GO" id="GO:0002143">
    <property type="term" value="P:tRNA wobble position uridine thiolation"/>
    <property type="evidence" value="ECO:0007669"/>
    <property type="project" value="TreeGrafter"/>
</dbReference>
<keyword evidence="4" id="KW-0808">Transferase</keyword>
<dbReference type="GO" id="GO:0097163">
    <property type="term" value="F:sulfur carrier activity"/>
    <property type="evidence" value="ECO:0007669"/>
    <property type="project" value="TreeGrafter"/>
</dbReference>
<evidence type="ECO:0000256" key="1">
    <source>
        <dbReference type="ARBA" id="ARBA00004496"/>
    </source>
</evidence>
<comment type="similarity">
    <text evidence="2">Belongs to the DsrE/TusD family.</text>
</comment>
<dbReference type="PANTHER" id="PTHR34874:SF3">
    <property type="entry name" value="SULFURTRANSFERASE TUSD"/>
    <property type="match status" value="1"/>
</dbReference>
<comment type="caution">
    <text evidence="5">The sequence shown here is derived from an EMBL/GenBank/DDBJ whole genome shotgun (WGS) entry which is preliminary data.</text>
</comment>
<gene>
    <name evidence="5" type="ORF">PHACT_01145</name>
</gene>
<dbReference type="EMBL" id="MASR01000001">
    <property type="protein sequence ID" value="OFE11917.1"/>
    <property type="molecule type" value="Genomic_DNA"/>
</dbReference>
<evidence type="ECO:0000256" key="2">
    <source>
        <dbReference type="ARBA" id="ARBA00007067"/>
    </source>
</evidence>
<dbReference type="AlphaFoldDB" id="A0A1E8CI34"/>
<sequence length="145" mass="15818">MPLLLLNSLSEALFQVVISLVIHGAPGTAQGAQSALNFCQAALQSGHQIYRLFFYEDGVHNAHALAVWPQDERDLNADWAALIQEHELDAVVCVASALKRGVLNQEESSRYDKMAVSLDPVFDISGLGQWVDACLHSDRVVSFGV</sequence>
<dbReference type="STRING" id="1524254.PHACT_01145"/>
<keyword evidence="3" id="KW-0963">Cytoplasm</keyword>
<evidence type="ECO:0000256" key="4">
    <source>
        <dbReference type="ARBA" id="ARBA00022679"/>
    </source>
</evidence>
<comment type="subcellular location">
    <subcellularLocation>
        <location evidence="1">Cytoplasm</location>
    </subcellularLocation>
</comment>
<dbReference type="GO" id="GO:0016783">
    <property type="term" value="F:sulfurtransferase activity"/>
    <property type="evidence" value="ECO:0007669"/>
    <property type="project" value="InterPro"/>
</dbReference>
<dbReference type="InterPro" id="IPR003787">
    <property type="entry name" value="Sulphur_relay_DsrE/F-like"/>
</dbReference>
<dbReference type="NCBIfam" id="NF001237">
    <property type="entry name" value="PRK00207.1"/>
    <property type="match status" value="1"/>
</dbReference>
<keyword evidence="6" id="KW-1185">Reference proteome</keyword>
<evidence type="ECO:0000256" key="3">
    <source>
        <dbReference type="ARBA" id="ARBA00022490"/>
    </source>
</evidence>
<name>A0A1E8CI34_9GAMM</name>
<reference evidence="6" key="1">
    <citation type="submission" date="2016-07" db="EMBL/GenBank/DDBJ databases">
        <authorList>
            <person name="Florea S."/>
            <person name="Webb J.S."/>
            <person name="Jaromczyk J."/>
            <person name="Schardl C.L."/>
        </authorList>
    </citation>
    <scope>NUCLEOTIDE SEQUENCE [LARGE SCALE GENOMIC DNA]</scope>
    <source>
        <strain evidence="6">KCTC 42131</strain>
    </source>
</reference>
<organism evidence="5 6">
    <name type="scientific">Pseudohongiella acticola</name>
    <dbReference type="NCBI Taxonomy" id="1524254"/>
    <lineage>
        <taxon>Bacteria</taxon>
        <taxon>Pseudomonadati</taxon>
        <taxon>Pseudomonadota</taxon>
        <taxon>Gammaproteobacteria</taxon>
        <taxon>Pseudomonadales</taxon>
        <taxon>Pseudohongiellaceae</taxon>
        <taxon>Pseudohongiella</taxon>
    </lineage>
</organism>
<protein>
    <submittedName>
        <fullName evidence="5">tRNA 2-thiouridine(34) synthase TusD</fullName>
    </submittedName>
</protein>
<dbReference type="Gene3D" id="3.40.1260.10">
    <property type="entry name" value="DsrEFH-like"/>
    <property type="match status" value="1"/>
</dbReference>
<evidence type="ECO:0000313" key="6">
    <source>
        <dbReference type="Proteomes" id="UP000175669"/>
    </source>
</evidence>
<dbReference type="PANTHER" id="PTHR34874">
    <property type="entry name" value="PROTEIN YCHN"/>
    <property type="match status" value="1"/>
</dbReference>
<dbReference type="SUPFAM" id="SSF75169">
    <property type="entry name" value="DsrEFH-like"/>
    <property type="match status" value="1"/>
</dbReference>
<dbReference type="GO" id="GO:1990228">
    <property type="term" value="C:sulfurtransferase complex"/>
    <property type="evidence" value="ECO:0007669"/>
    <property type="project" value="TreeGrafter"/>
</dbReference>
<dbReference type="InterPro" id="IPR027396">
    <property type="entry name" value="DsrEFH-like"/>
</dbReference>